<keyword evidence="2" id="KW-1185">Reference proteome</keyword>
<sequence>MARLRASRPRLQCGELFSTQVLSPSHAAGSMELAGSFLHGQARCIRQREAGLLCVPSGQGGGGRADYCCFTISQLVMSEKRSAAQ</sequence>
<proteinExistence type="predicted"/>
<evidence type="ECO:0000313" key="1">
    <source>
        <dbReference type="EMBL" id="KAH7989217.1"/>
    </source>
</evidence>
<accession>A0ACB8E9K3</accession>
<evidence type="ECO:0000313" key="2">
    <source>
        <dbReference type="Proteomes" id="UP000827872"/>
    </source>
</evidence>
<name>A0ACB8E9K3_9SAUR</name>
<dbReference type="Proteomes" id="UP000827872">
    <property type="component" value="Linkage Group LG14"/>
</dbReference>
<protein>
    <submittedName>
        <fullName evidence="1">Uncharacterized protein</fullName>
    </submittedName>
</protein>
<comment type="caution">
    <text evidence="1">The sequence shown here is derived from an EMBL/GenBank/DDBJ whole genome shotgun (WGS) entry which is preliminary data.</text>
</comment>
<organism evidence="1 2">
    <name type="scientific">Sphaerodactylus townsendi</name>
    <dbReference type="NCBI Taxonomy" id="933632"/>
    <lineage>
        <taxon>Eukaryota</taxon>
        <taxon>Metazoa</taxon>
        <taxon>Chordata</taxon>
        <taxon>Craniata</taxon>
        <taxon>Vertebrata</taxon>
        <taxon>Euteleostomi</taxon>
        <taxon>Lepidosauria</taxon>
        <taxon>Squamata</taxon>
        <taxon>Bifurcata</taxon>
        <taxon>Gekkota</taxon>
        <taxon>Sphaerodactylidae</taxon>
        <taxon>Sphaerodactylus</taxon>
    </lineage>
</organism>
<gene>
    <name evidence="1" type="ORF">K3G42_004566</name>
</gene>
<dbReference type="EMBL" id="CM037627">
    <property type="protein sequence ID" value="KAH7989217.1"/>
    <property type="molecule type" value="Genomic_DNA"/>
</dbReference>
<reference evidence="1" key="1">
    <citation type="submission" date="2021-08" db="EMBL/GenBank/DDBJ databases">
        <title>The first chromosome-level gecko genome reveals the dynamic sex chromosomes of Neotropical dwarf geckos (Sphaerodactylidae: Sphaerodactylus).</title>
        <authorList>
            <person name="Pinto B.J."/>
            <person name="Keating S.E."/>
            <person name="Gamble T."/>
        </authorList>
    </citation>
    <scope>NUCLEOTIDE SEQUENCE</scope>
    <source>
        <strain evidence="1">TG3544</strain>
    </source>
</reference>